<evidence type="ECO:0000313" key="2">
    <source>
        <dbReference type="Proteomes" id="UP000887159"/>
    </source>
</evidence>
<evidence type="ECO:0000313" key="1">
    <source>
        <dbReference type="EMBL" id="GFX96592.1"/>
    </source>
</evidence>
<comment type="caution">
    <text evidence="1">The sequence shown here is derived from an EMBL/GenBank/DDBJ whole genome shotgun (WGS) entry which is preliminary data.</text>
</comment>
<name>A0A8X6RPF4_TRICX</name>
<gene>
    <name evidence="1" type="ORF">TNCV_1442661</name>
</gene>
<reference evidence="1" key="1">
    <citation type="submission" date="2020-08" db="EMBL/GenBank/DDBJ databases">
        <title>Multicomponent nature underlies the extraordinary mechanical properties of spider dragline silk.</title>
        <authorList>
            <person name="Kono N."/>
            <person name="Nakamura H."/>
            <person name="Mori M."/>
            <person name="Yoshida Y."/>
            <person name="Ohtoshi R."/>
            <person name="Malay A.D."/>
            <person name="Moran D.A.P."/>
            <person name="Tomita M."/>
            <person name="Numata K."/>
            <person name="Arakawa K."/>
        </authorList>
    </citation>
    <scope>NUCLEOTIDE SEQUENCE</scope>
</reference>
<dbReference type="Proteomes" id="UP000887159">
    <property type="component" value="Unassembled WGS sequence"/>
</dbReference>
<sequence>MVSHLSSPTTSLATGLVAQWLFRVPPCRNDTIHLRTSMPSPGFEPRQDSTVSIANHYTEWTTEIPAKSRNASPMNLYAFRFIKTSLNNMASKNIERTLENCSREME</sequence>
<dbReference type="AlphaFoldDB" id="A0A8X6RPF4"/>
<dbReference type="EMBL" id="BMAU01021192">
    <property type="protein sequence ID" value="GFX96592.1"/>
    <property type="molecule type" value="Genomic_DNA"/>
</dbReference>
<proteinExistence type="predicted"/>
<organism evidence="1 2">
    <name type="scientific">Trichonephila clavipes</name>
    <name type="common">Golden silk orbweaver</name>
    <name type="synonym">Nephila clavipes</name>
    <dbReference type="NCBI Taxonomy" id="2585209"/>
    <lineage>
        <taxon>Eukaryota</taxon>
        <taxon>Metazoa</taxon>
        <taxon>Ecdysozoa</taxon>
        <taxon>Arthropoda</taxon>
        <taxon>Chelicerata</taxon>
        <taxon>Arachnida</taxon>
        <taxon>Araneae</taxon>
        <taxon>Araneomorphae</taxon>
        <taxon>Entelegynae</taxon>
        <taxon>Araneoidea</taxon>
        <taxon>Nephilidae</taxon>
        <taxon>Trichonephila</taxon>
    </lineage>
</organism>
<accession>A0A8X6RPF4</accession>
<protein>
    <submittedName>
        <fullName evidence="1">Uncharacterized protein</fullName>
    </submittedName>
</protein>
<keyword evidence="2" id="KW-1185">Reference proteome</keyword>